<dbReference type="EMBL" id="CP114058">
    <property type="protein sequence ID" value="WAT01804.1"/>
    <property type="molecule type" value="Genomic_DNA"/>
</dbReference>
<dbReference type="Proteomes" id="UP001164712">
    <property type="component" value="Chromosome"/>
</dbReference>
<sequence>MMSDGRRFLGITHHLSLLPGLAIMLTTPGLHVPGDGLHDLRDTRS</sequence>
<protein>
    <submittedName>
        <fullName evidence="1">Uncharacterized protein</fullName>
    </submittedName>
</protein>
<organism evidence="1 2">
    <name type="scientific">Rouxiella chamberiensis</name>
    <dbReference type="NCBI Taxonomy" id="1513468"/>
    <lineage>
        <taxon>Bacteria</taxon>
        <taxon>Pseudomonadati</taxon>
        <taxon>Pseudomonadota</taxon>
        <taxon>Gammaproteobacteria</taxon>
        <taxon>Enterobacterales</taxon>
        <taxon>Yersiniaceae</taxon>
        <taxon>Rouxiella</taxon>
    </lineage>
</organism>
<reference evidence="1" key="1">
    <citation type="submission" date="2022-12" db="EMBL/GenBank/DDBJ databases">
        <title>Complete genome sequence of an Australian strain of Rouxiella badensis DAR84756 and resolution of the R. badensis DSM100043 and R. chamberiensis DSM28324 genomes.</title>
        <authorList>
            <person name="Paul S."/>
            <person name="Anderson P.J."/>
            <person name="Maynard G."/>
            <person name="Dyall-Smith M."/>
            <person name="Kudinha T."/>
        </authorList>
    </citation>
    <scope>NUCLEOTIDE SEQUENCE</scope>
    <source>
        <strain evidence="1">DSM 28324</strain>
    </source>
</reference>
<dbReference type="RefSeq" id="WP_241481378.1">
    <property type="nucleotide sequence ID" value="NZ_CP114058.1"/>
</dbReference>
<evidence type="ECO:0000313" key="1">
    <source>
        <dbReference type="EMBL" id="WAT01804.1"/>
    </source>
</evidence>
<accession>A0ABY7HQY1</accession>
<name>A0ABY7HQY1_9GAMM</name>
<proteinExistence type="predicted"/>
<evidence type="ECO:0000313" key="2">
    <source>
        <dbReference type="Proteomes" id="UP001164712"/>
    </source>
</evidence>
<gene>
    <name evidence="1" type="ORF">O1V66_03560</name>
</gene>
<keyword evidence="2" id="KW-1185">Reference proteome</keyword>